<dbReference type="EMBL" id="QUNI01000004">
    <property type="protein sequence ID" value="REG99483.1"/>
    <property type="molecule type" value="Genomic_DNA"/>
</dbReference>
<comment type="caution">
    <text evidence="6">The sequence shown here is derived from an EMBL/GenBank/DDBJ whole genome shotgun (WGS) entry which is preliminary data.</text>
</comment>
<gene>
    <name evidence="6" type="ORF">C8P67_104101</name>
</gene>
<keyword evidence="3" id="KW-0378">Hydrolase</keyword>
<evidence type="ECO:0000256" key="2">
    <source>
        <dbReference type="ARBA" id="ARBA00022723"/>
    </source>
</evidence>
<dbReference type="CDD" id="cd07720">
    <property type="entry name" value="OPHC2-like_MBL-fold"/>
    <property type="match status" value="1"/>
</dbReference>
<evidence type="ECO:0000256" key="4">
    <source>
        <dbReference type="ARBA" id="ARBA00022833"/>
    </source>
</evidence>
<protein>
    <submittedName>
        <fullName evidence="6">Metallo-beta-lactamase superfamily protein</fullName>
    </submittedName>
</protein>
<dbReference type="Gene3D" id="3.60.15.10">
    <property type="entry name" value="Ribonuclease Z/Hydroxyacylglutathione hydrolase-like"/>
    <property type="match status" value="1"/>
</dbReference>
<evidence type="ECO:0000256" key="3">
    <source>
        <dbReference type="ARBA" id="ARBA00022801"/>
    </source>
</evidence>
<evidence type="ECO:0000256" key="1">
    <source>
        <dbReference type="ARBA" id="ARBA00007749"/>
    </source>
</evidence>
<dbReference type="OrthoDB" id="9802897at2"/>
<proteinExistence type="inferred from homology"/>
<evidence type="ECO:0000259" key="5">
    <source>
        <dbReference type="SMART" id="SM00849"/>
    </source>
</evidence>
<name>A0A3E0EP15_9FLAO</name>
<feature type="domain" description="Metallo-beta-lactamase" evidence="5">
    <location>
        <begin position="94"/>
        <end position="304"/>
    </location>
</feature>
<dbReference type="Proteomes" id="UP000257136">
    <property type="component" value="Unassembled WGS sequence"/>
</dbReference>
<keyword evidence="2" id="KW-0479">Metal-binding</keyword>
<dbReference type="PANTHER" id="PTHR42978">
    <property type="entry name" value="QUORUM-QUENCHING LACTONASE YTNP-RELATED-RELATED"/>
    <property type="match status" value="1"/>
</dbReference>
<dbReference type="Pfam" id="PF00753">
    <property type="entry name" value="Lactamase_B"/>
    <property type="match status" value="1"/>
</dbReference>
<dbReference type="GO" id="GO:0016787">
    <property type="term" value="F:hydrolase activity"/>
    <property type="evidence" value="ECO:0007669"/>
    <property type="project" value="UniProtKB-KW"/>
</dbReference>
<keyword evidence="4" id="KW-0862">Zinc</keyword>
<dbReference type="PANTHER" id="PTHR42978:SF6">
    <property type="entry name" value="QUORUM-QUENCHING LACTONASE YTNP-RELATED"/>
    <property type="match status" value="1"/>
</dbReference>
<comment type="similarity">
    <text evidence="1">Belongs to the metallo-beta-lactamase superfamily.</text>
</comment>
<reference evidence="6 7" key="1">
    <citation type="submission" date="2018-08" db="EMBL/GenBank/DDBJ databases">
        <title>Genomic Encyclopedia of Archaeal and Bacterial Type Strains, Phase II (KMG-II): from individual species to whole genera.</title>
        <authorList>
            <person name="Goeker M."/>
        </authorList>
    </citation>
    <scope>NUCLEOTIDE SEQUENCE [LARGE SCALE GENOMIC DNA]</scope>
    <source>
        <strain evidence="6 7">DSM 100880</strain>
    </source>
</reference>
<evidence type="ECO:0000313" key="7">
    <source>
        <dbReference type="Proteomes" id="UP000257136"/>
    </source>
</evidence>
<dbReference type="SUPFAM" id="SSF56281">
    <property type="entry name" value="Metallo-hydrolase/oxidoreductase"/>
    <property type="match status" value="1"/>
</dbReference>
<dbReference type="InterPro" id="IPR051013">
    <property type="entry name" value="MBL_superfamily_lactonases"/>
</dbReference>
<evidence type="ECO:0000313" key="6">
    <source>
        <dbReference type="EMBL" id="REG99483.1"/>
    </source>
</evidence>
<dbReference type="AlphaFoldDB" id="A0A3E0EP15"/>
<keyword evidence="7" id="KW-1185">Reference proteome</keyword>
<organism evidence="6 7">
    <name type="scientific">Flavobacterium aquicola</name>
    <dbReference type="NCBI Taxonomy" id="1682742"/>
    <lineage>
        <taxon>Bacteria</taxon>
        <taxon>Pseudomonadati</taxon>
        <taxon>Bacteroidota</taxon>
        <taxon>Flavobacteriia</taxon>
        <taxon>Flavobacteriales</taxon>
        <taxon>Flavobacteriaceae</taxon>
        <taxon>Flavobacterium</taxon>
    </lineage>
</organism>
<dbReference type="SMART" id="SM00849">
    <property type="entry name" value="Lactamase_B"/>
    <property type="match status" value="1"/>
</dbReference>
<dbReference type="InterPro" id="IPR036866">
    <property type="entry name" value="RibonucZ/Hydroxyglut_hydro"/>
</dbReference>
<dbReference type="RefSeq" id="WP_115812169.1">
    <property type="nucleotide sequence ID" value="NZ_QUNI01000004.1"/>
</dbReference>
<sequence>MNRRDLIKKVALAGILTAVPFSEFYGAEKEKEKEVKDNFSGFQKVKMGDLTIYILSDGYLREDDIKTYAPKADAKELKNLLKANFRPADHIDMAINVPLVQTRDRLILFDSGMGIFADERTGFLQKSLSKAGFARKDITDVFISHAHIDHIGGLIDKNDALVYPNAVYHISKREFDFWMNAEESDFTSSYLINEPKKIQFLVQGAQKVLKVIESKTTFFDFSSTLYSYFSFESAQGHTPGMTMISVQVAGKKLTYIADLSHSDVLLFSHPEWGFFADTDIQMAARSRRDISGQLAENGNLALGYHLPWPGLGNVAKAEENFRWIPYPVYRPGEIEL</sequence>
<dbReference type="GO" id="GO:0046872">
    <property type="term" value="F:metal ion binding"/>
    <property type="evidence" value="ECO:0007669"/>
    <property type="project" value="UniProtKB-KW"/>
</dbReference>
<dbReference type="InterPro" id="IPR001279">
    <property type="entry name" value="Metallo-B-lactamas"/>
</dbReference>
<accession>A0A3E0EP15</accession>